<sequence>MLATSKLGKSYGGRVLFEDVSLQLNRGSRYGLVGANGAGKSTFLRILCSDEEASEGQVMIAANTRMSVLRQDRFLDDASLVIDLTMAGDTVVWGRCRRRQRSKRGMAMRARSSLWKSASRCMTGTRFVRARRRSSKGSASRSRPMSARSVLLGGPDLLMLDEPTNHLDILSIRWLERFLAGYTGCAIVISHDRRFLDATATHILDVDYGTVTVYTGNYTAFVANKQAIRERKEAEVARAEAKIAEKRAFVDRFGAKATKAKQAQSRLKQIEKIEVEELAATNRRTPTSASKPSGRAAVTCSPPRS</sequence>
<dbReference type="InterPro" id="IPR003439">
    <property type="entry name" value="ABC_transporter-like_ATP-bd"/>
</dbReference>
<gene>
    <name evidence="7" type="ORF">OUZ56_033167</name>
</gene>
<organism evidence="7 8">
    <name type="scientific">Daphnia magna</name>
    <dbReference type="NCBI Taxonomy" id="35525"/>
    <lineage>
        <taxon>Eukaryota</taxon>
        <taxon>Metazoa</taxon>
        <taxon>Ecdysozoa</taxon>
        <taxon>Arthropoda</taxon>
        <taxon>Crustacea</taxon>
        <taxon>Branchiopoda</taxon>
        <taxon>Diplostraca</taxon>
        <taxon>Cladocera</taxon>
        <taxon>Anomopoda</taxon>
        <taxon>Daphniidae</taxon>
        <taxon>Daphnia</taxon>
    </lineage>
</organism>
<dbReference type="InterPro" id="IPR027417">
    <property type="entry name" value="P-loop_NTPase"/>
</dbReference>
<dbReference type="PANTHER" id="PTHR42855:SF2">
    <property type="entry name" value="DRUG RESISTANCE ABC TRANSPORTER,ATP-BINDING PROTEIN"/>
    <property type="match status" value="1"/>
</dbReference>
<evidence type="ECO:0000313" key="8">
    <source>
        <dbReference type="Proteomes" id="UP001234178"/>
    </source>
</evidence>
<keyword evidence="4" id="KW-0175">Coiled coil</keyword>
<evidence type="ECO:0000256" key="3">
    <source>
        <dbReference type="ARBA" id="ARBA00022840"/>
    </source>
</evidence>
<comment type="caution">
    <text evidence="7">The sequence shown here is derived from an EMBL/GenBank/DDBJ whole genome shotgun (WGS) entry which is preliminary data.</text>
</comment>
<dbReference type="InterPro" id="IPR032781">
    <property type="entry name" value="ABC_tran_Xtn"/>
</dbReference>
<dbReference type="EMBL" id="JAOYFB010000044">
    <property type="protein sequence ID" value="KAK4045543.1"/>
    <property type="molecule type" value="Genomic_DNA"/>
</dbReference>
<proteinExistence type="inferred from homology"/>
<dbReference type="Pfam" id="PF00005">
    <property type="entry name" value="ABC_tran"/>
    <property type="match status" value="1"/>
</dbReference>
<dbReference type="SUPFAM" id="SSF52540">
    <property type="entry name" value="P-loop containing nucleoside triphosphate hydrolases"/>
    <property type="match status" value="1"/>
</dbReference>
<dbReference type="Gene3D" id="3.40.50.300">
    <property type="entry name" value="P-loop containing nucleotide triphosphate hydrolases"/>
    <property type="match status" value="1"/>
</dbReference>
<accession>A0ABR0BAE2</accession>
<feature type="region of interest" description="Disordered" evidence="5">
    <location>
        <begin position="278"/>
        <end position="305"/>
    </location>
</feature>
<keyword evidence="3" id="KW-0067">ATP-binding</keyword>
<keyword evidence="2" id="KW-0547">Nucleotide-binding</keyword>
<dbReference type="PROSITE" id="PS50893">
    <property type="entry name" value="ABC_TRANSPORTER_2"/>
    <property type="match status" value="1"/>
</dbReference>
<protein>
    <recommendedName>
        <fullName evidence="6">ABC transporter domain-containing protein</fullName>
    </recommendedName>
</protein>
<dbReference type="PANTHER" id="PTHR42855">
    <property type="entry name" value="ABC TRANSPORTER ATP-BINDING SUBUNIT"/>
    <property type="match status" value="1"/>
</dbReference>
<evidence type="ECO:0000256" key="5">
    <source>
        <dbReference type="SAM" id="MobiDB-lite"/>
    </source>
</evidence>
<dbReference type="SMART" id="SM00382">
    <property type="entry name" value="AAA"/>
    <property type="match status" value="1"/>
</dbReference>
<feature type="compositionally biased region" description="Polar residues" evidence="5">
    <location>
        <begin position="282"/>
        <end position="291"/>
    </location>
</feature>
<keyword evidence="8" id="KW-1185">Reference proteome</keyword>
<feature type="coiled-coil region" evidence="4">
    <location>
        <begin position="222"/>
        <end position="249"/>
    </location>
</feature>
<dbReference type="Proteomes" id="UP001234178">
    <property type="component" value="Unassembled WGS sequence"/>
</dbReference>
<evidence type="ECO:0000259" key="6">
    <source>
        <dbReference type="PROSITE" id="PS50893"/>
    </source>
</evidence>
<evidence type="ECO:0000256" key="1">
    <source>
        <dbReference type="ARBA" id="ARBA00011054"/>
    </source>
</evidence>
<dbReference type="InterPro" id="IPR003593">
    <property type="entry name" value="AAA+_ATPase"/>
</dbReference>
<evidence type="ECO:0000256" key="2">
    <source>
        <dbReference type="ARBA" id="ARBA00022741"/>
    </source>
</evidence>
<dbReference type="InterPro" id="IPR051309">
    <property type="entry name" value="ABCF_ATPase"/>
</dbReference>
<evidence type="ECO:0000256" key="4">
    <source>
        <dbReference type="SAM" id="Coils"/>
    </source>
</evidence>
<dbReference type="CDD" id="cd03221">
    <property type="entry name" value="ABCF_EF-3"/>
    <property type="match status" value="1"/>
</dbReference>
<reference evidence="7 8" key="1">
    <citation type="journal article" date="2023" name="Nucleic Acids Res.">
        <title>The hologenome of Daphnia magna reveals possible DNA methylation and microbiome-mediated evolution of the host genome.</title>
        <authorList>
            <person name="Chaturvedi A."/>
            <person name="Li X."/>
            <person name="Dhandapani V."/>
            <person name="Marshall H."/>
            <person name="Kissane S."/>
            <person name="Cuenca-Cambronero M."/>
            <person name="Asole G."/>
            <person name="Calvet F."/>
            <person name="Ruiz-Romero M."/>
            <person name="Marangio P."/>
            <person name="Guigo R."/>
            <person name="Rago D."/>
            <person name="Mirbahai L."/>
            <person name="Eastwood N."/>
            <person name="Colbourne J.K."/>
            <person name="Zhou J."/>
            <person name="Mallon E."/>
            <person name="Orsini L."/>
        </authorList>
    </citation>
    <scope>NUCLEOTIDE SEQUENCE [LARGE SCALE GENOMIC DNA]</scope>
    <source>
        <strain evidence="7">LRV0_1</strain>
    </source>
</reference>
<name>A0ABR0BAE2_9CRUS</name>
<feature type="domain" description="ABC transporter" evidence="6">
    <location>
        <begin position="2"/>
        <end position="234"/>
    </location>
</feature>
<evidence type="ECO:0000313" key="7">
    <source>
        <dbReference type="EMBL" id="KAK4045543.1"/>
    </source>
</evidence>
<comment type="similarity">
    <text evidence="1">Belongs to the ABC transporter superfamily. ABCF family. EF3 subfamily.</text>
</comment>
<dbReference type="Pfam" id="PF12848">
    <property type="entry name" value="ABC_tran_Xtn"/>
    <property type="match status" value="1"/>
</dbReference>